<dbReference type="GO" id="GO:0005783">
    <property type="term" value="C:endoplasmic reticulum"/>
    <property type="evidence" value="ECO:0007669"/>
    <property type="project" value="TreeGrafter"/>
</dbReference>
<dbReference type="AlphaFoldDB" id="A0A7J7G6C5"/>
<evidence type="ECO:0000313" key="1">
    <source>
        <dbReference type="EMBL" id="KAF5936290.1"/>
    </source>
</evidence>
<name>A0A7J7G6C5_CAMSI</name>
<comment type="caution">
    <text evidence="1">The sequence shown here is derived from an EMBL/GenBank/DDBJ whole genome shotgun (WGS) entry which is preliminary data.</text>
</comment>
<keyword evidence="2" id="KW-1185">Reference proteome</keyword>
<reference evidence="2" key="1">
    <citation type="journal article" date="2020" name="Nat. Commun.">
        <title>Genome assembly of wild tea tree DASZ reveals pedigree and selection history of tea varieties.</title>
        <authorList>
            <person name="Zhang W."/>
            <person name="Zhang Y."/>
            <person name="Qiu H."/>
            <person name="Guo Y."/>
            <person name="Wan H."/>
            <person name="Zhang X."/>
            <person name="Scossa F."/>
            <person name="Alseekh S."/>
            <person name="Zhang Q."/>
            <person name="Wang P."/>
            <person name="Xu L."/>
            <person name="Schmidt M.H."/>
            <person name="Jia X."/>
            <person name="Li D."/>
            <person name="Zhu A."/>
            <person name="Guo F."/>
            <person name="Chen W."/>
            <person name="Ni D."/>
            <person name="Usadel B."/>
            <person name="Fernie A.R."/>
            <person name="Wen W."/>
        </authorList>
    </citation>
    <scope>NUCLEOTIDE SEQUENCE [LARGE SCALE GENOMIC DNA]</scope>
    <source>
        <strain evidence="2">cv. G240</strain>
    </source>
</reference>
<dbReference type="InterPro" id="IPR017439">
    <property type="entry name" value="Amidohydrolase"/>
</dbReference>
<reference evidence="1 2" key="2">
    <citation type="submission" date="2020-07" db="EMBL/GenBank/DDBJ databases">
        <title>Genome assembly of wild tea tree DASZ reveals pedigree and selection history of tea varieties.</title>
        <authorList>
            <person name="Zhang W."/>
        </authorList>
    </citation>
    <scope>NUCLEOTIDE SEQUENCE [LARGE SCALE GENOMIC DNA]</scope>
    <source>
        <strain evidence="2">cv. G240</strain>
        <tissue evidence="1">Leaf</tissue>
    </source>
</reference>
<evidence type="ECO:0000313" key="2">
    <source>
        <dbReference type="Proteomes" id="UP000593564"/>
    </source>
</evidence>
<protein>
    <submittedName>
        <fullName evidence="1">Uncharacterized protein</fullName>
    </submittedName>
</protein>
<organism evidence="1 2">
    <name type="scientific">Camellia sinensis</name>
    <name type="common">Tea plant</name>
    <name type="synonym">Thea sinensis</name>
    <dbReference type="NCBI Taxonomy" id="4442"/>
    <lineage>
        <taxon>Eukaryota</taxon>
        <taxon>Viridiplantae</taxon>
        <taxon>Streptophyta</taxon>
        <taxon>Embryophyta</taxon>
        <taxon>Tracheophyta</taxon>
        <taxon>Spermatophyta</taxon>
        <taxon>Magnoliopsida</taxon>
        <taxon>eudicotyledons</taxon>
        <taxon>Gunneridae</taxon>
        <taxon>Pentapetalae</taxon>
        <taxon>asterids</taxon>
        <taxon>Ericales</taxon>
        <taxon>Theaceae</taxon>
        <taxon>Camellia</taxon>
    </lineage>
</organism>
<dbReference type="PANTHER" id="PTHR11014">
    <property type="entry name" value="PEPTIDASE M20 FAMILY MEMBER"/>
    <property type="match status" value="1"/>
</dbReference>
<dbReference type="PANTHER" id="PTHR11014:SF119">
    <property type="entry name" value="IAA-AMINO ACID HYDROLASE ILR1-LIKE 1"/>
    <property type="match status" value="1"/>
</dbReference>
<dbReference type="GO" id="GO:0010179">
    <property type="term" value="F:IAA-Ala conjugate hydrolase activity"/>
    <property type="evidence" value="ECO:0007669"/>
    <property type="project" value="TreeGrafter"/>
</dbReference>
<accession>A0A7J7G6C5</accession>
<dbReference type="EMBL" id="JACBKZ010000013">
    <property type="protein sequence ID" value="KAF5936290.1"/>
    <property type="molecule type" value="Genomic_DNA"/>
</dbReference>
<gene>
    <name evidence="1" type="ORF">HYC85_027419</name>
</gene>
<dbReference type="Proteomes" id="UP000593564">
    <property type="component" value="Unassembled WGS sequence"/>
</dbReference>
<dbReference type="GO" id="GO:0009850">
    <property type="term" value="P:auxin metabolic process"/>
    <property type="evidence" value="ECO:0007669"/>
    <property type="project" value="TreeGrafter"/>
</dbReference>
<proteinExistence type="predicted"/>
<sequence length="110" mass="12753">MCNATVNFDDKPLYPSTVNNKELHQVLWKSCKGYVVREKRFRDVTIDGGRRRSFLQRLSRDTSIGLECKMRLRASLNRSALQYFTVSEDVLPYGAAFHASVATRYLPEYQ</sequence>